<keyword evidence="3" id="KW-0238">DNA-binding</keyword>
<keyword evidence="1" id="KW-0678">Repressor</keyword>
<dbReference type="InterPro" id="IPR000551">
    <property type="entry name" value="MerR-type_HTH_dom"/>
</dbReference>
<name>A0A2X2ITF3_SPHMU</name>
<dbReference type="SMART" id="SM00422">
    <property type="entry name" value="HTH_MERR"/>
    <property type="match status" value="1"/>
</dbReference>
<dbReference type="InterPro" id="IPR009061">
    <property type="entry name" value="DNA-bd_dom_put_sf"/>
</dbReference>
<proteinExistence type="predicted"/>
<organism evidence="5 6">
    <name type="scientific">Sphingobacterium multivorum</name>
    <dbReference type="NCBI Taxonomy" id="28454"/>
    <lineage>
        <taxon>Bacteria</taxon>
        <taxon>Pseudomonadati</taxon>
        <taxon>Bacteroidota</taxon>
        <taxon>Sphingobacteriia</taxon>
        <taxon>Sphingobacteriales</taxon>
        <taxon>Sphingobacteriaceae</taxon>
        <taxon>Sphingobacterium</taxon>
    </lineage>
</organism>
<evidence type="ECO:0000256" key="2">
    <source>
        <dbReference type="ARBA" id="ARBA00023015"/>
    </source>
</evidence>
<dbReference type="PANTHER" id="PTHR30204:SF69">
    <property type="entry name" value="MERR-FAMILY TRANSCRIPTIONAL REGULATOR"/>
    <property type="match status" value="1"/>
</dbReference>
<dbReference type="PROSITE" id="PS50937">
    <property type="entry name" value="HTH_MERR_2"/>
    <property type="match status" value="1"/>
</dbReference>
<evidence type="ECO:0000313" key="5">
    <source>
        <dbReference type="EMBL" id="SPZ85507.1"/>
    </source>
</evidence>
<gene>
    <name evidence="5" type="primary">merR1</name>
    <name evidence="5" type="ORF">NCTC11343_02069</name>
</gene>
<dbReference type="PANTHER" id="PTHR30204">
    <property type="entry name" value="REDOX-CYCLING DRUG-SENSING TRANSCRIPTIONAL ACTIVATOR SOXR"/>
    <property type="match status" value="1"/>
</dbReference>
<dbReference type="Proteomes" id="UP000251241">
    <property type="component" value="Unassembled WGS sequence"/>
</dbReference>
<evidence type="ECO:0000256" key="4">
    <source>
        <dbReference type="ARBA" id="ARBA00023163"/>
    </source>
</evidence>
<protein>
    <submittedName>
        <fullName evidence="5">Mercuric resistance operon regulatory protein</fullName>
    </submittedName>
</protein>
<dbReference type="RefSeq" id="WP_112374554.1">
    <property type="nucleotide sequence ID" value="NZ_CP069793.1"/>
</dbReference>
<reference evidence="5 6" key="1">
    <citation type="submission" date="2018-06" db="EMBL/GenBank/DDBJ databases">
        <authorList>
            <consortium name="Pathogen Informatics"/>
            <person name="Doyle S."/>
        </authorList>
    </citation>
    <scope>NUCLEOTIDE SEQUENCE [LARGE SCALE GENOMIC DNA]</scope>
    <source>
        <strain evidence="5 6">NCTC11343</strain>
    </source>
</reference>
<dbReference type="EMBL" id="UAUU01000008">
    <property type="protein sequence ID" value="SPZ85507.1"/>
    <property type="molecule type" value="Genomic_DNA"/>
</dbReference>
<dbReference type="InterPro" id="IPR047057">
    <property type="entry name" value="MerR_fam"/>
</dbReference>
<dbReference type="Gene3D" id="1.10.1660.10">
    <property type="match status" value="1"/>
</dbReference>
<keyword evidence="2" id="KW-0805">Transcription regulation</keyword>
<evidence type="ECO:0000256" key="1">
    <source>
        <dbReference type="ARBA" id="ARBA00022491"/>
    </source>
</evidence>
<sequence>MKLISQLAKEANMPIGTIRFYEKSGLISGMTKKDVTSNRYVYYDDEVTEKLRFIKMAKAVGFTLAEIKQVIDAWYQKELTQASKMEVLDLKLQQIDTKIKELKLMKKQIVRCKSNIENGLSR</sequence>
<dbReference type="InterPro" id="IPR015358">
    <property type="entry name" value="Tscrpt_reg_MerR_DNA-bd"/>
</dbReference>
<dbReference type="AlphaFoldDB" id="A0A2X2ITF3"/>
<accession>A0A2X2ITF3</accession>
<dbReference type="GeneID" id="97181154"/>
<dbReference type="Pfam" id="PF09278">
    <property type="entry name" value="MerR-DNA-bind"/>
    <property type="match status" value="1"/>
</dbReference>
<evidence type="ECO:0000313" key="6">
    <source>
        <dbReference type="Proteomes" id="UP000251241"/>
    </source>
</evidence>
<dbReference type="GO" id="GO:0003700">
    <property type="term" value="F:DNA-binding transcription factor activity"/>
    <property type="evidence" value="ECO:0007669"/>
    <property type="project" value="InterPro"/>
</dbReference>
<keyword evidence="4" id="KW-0804">Transcription</keyword>
<dbReference type="SUPFAM" id="SSF46955">
    <property type="entry name" value="Putative DNA-binding domain"/>
    <property type="match status" value="1"/>
</dbReference>
<evidence type="ECO:0000256" key="3">
    <source>
        <dbReference type="ARBA" id="ARBA00023125"/>
    </source>
</evidence>
<dbReference type="GO" id="GO:0003677">
    <property type="term" value="F:DNA binding"/>
    <property type="evidence" value="ECO:0007669"/>
    <property type="project" value="UniProtKB-KW"/>
</dbReference>